<dbReference type="Proteomes" id="UP001163046">
    <property type="component" value="Unassembled WGS sequence"/>
</dbReference>
<feature type="region of interest" description="Disordered" evidence="1">
    <location>
        <begin position="31"/>
        <end position="73"/>
    </location>
</feature>
<evidence type="ECO:0000313" key="3">
    <source>
        <dbReference type="Proteomes" id="UP001163046"/>
    </source>
</evidence>
<organism evidence="2 3">
    <name type="scientific">Desmophyllum pertusum</name>
    <dbReference type="NCBI Taxonomy" id="174260"/>
    <lineage>
        <taxon>Eukaryota</taxon>
        <taxon>Metazoa</taxon>
        <taxon>Cnidaria</taxon>
        <taxon>Anthozoa</taxon>
        <taxon>Hexacorallia</taxon>
        <taxon>Scleractinia</taxon>
        <taxon>Caryophylliina</taxon>
        <taxon>Caryophylliidae</taxon>
        <taxon>Desmophyllum</taxon>
    </lineage>
</organism>
<protein>
    <submittedName>
        <fullName evidence="2">Uncharacterized protein</fullName>
    </submittedName>
</protein>
<evidence type="ECO:0000313" key="2">
    <source>
        <dbReference type="EMBL" id="KAJ7385284.1"/>
    </source>
</evidence>
<reference evidence="2" key="1">
    <citation type="submission" date="2023-01" db="EMBL/GenBank/DDBJ databases">
        <title>Genome assembly of the deep-sea coral Lophelia pertusa.</title>
        <authorList>
            <person name="Herrera S."/>
            <person name="Cordes E."/>
        </authorList>
    </citation>
    <scope>NUCLEOTIDE SEQUENCE</scope>
    <source>
        <strain evidence="2">USNM1676648</strain>
        <tissue evidence="2">Polyp</tissue>
    </source>
</reference>
<accession>A0A9W9ZSR4</accession>
<name>A0A9W9ZSR4_9CNID</name>
<feature type="compositionally biased region" description="Basic and acidic residues" evidence="1">
    <location>
        <begin position="31"/>
        <end position="42"/>
    </location>
</feature>
<sequence>MVTQEHCLVENEQESKELAYCDKPAGIDRTNKPDVLDSRESTVEGAETGEEGKLLNGYDKDSTQASQNSCHGKVQSEEDFIAKDLLSFAWQIARGMVSTRISTDYMTTAAANWTN</sequence>
<proteinExistence type="predicted"/>
<comment type="caution">
    <text evidence="2">The sequence shown here is derived from an EMBL/GenBank/DDBJ whole genome shotgun (WGS) entry which is preliminary data.</text>
</comment>
<feature type="compositionally biased region" description="Basic and acidic residues" evidence="1">
    <location>
        <begin position="50"/>
        <end position="62"/>
    </location>
</feature>
<dbReference type="AlphaFoldDB" id="A0A9W9ZSR4"/>
<gene>
    <name evidence="2" type="ORF">OS493_016355</name>
</gene>
<keyword evidence="3" id="KW-1185">Reference proteome</keyword>
<dbReference type="EMBL" id="MU825881">
    <property type="protein sequence ID" value="KAJ7385284.1"/>
    <property type="molecule type" value="Genomic_DNA"/>
</dbReference>
<evidence type="ECO:0000256" key="1">
    <source>
        <dbReference type="SAM" id="MobiDB-lite"/>
    </source>
</evidence>